<comment type="cofactor">
    <cofactor evidence="1">
        <name>pyridoxal 5'-phosphate</name>
        <dbReference type="ChEBI" id="CHEBI:597326"/>
    </cofactor>
</comment>
<gene>
    <name evidence="3" type="ORF">AVDCRST_MAG67-2008</name>
</gene>
<evidence type="ECO:0008006" key="4">
    <source>
        <dbReference type="Google" id="ProtNLM"/>
    </source>
</evidence>
<organism evidence="3">
    <name type="scientific">uncultured Solirubrobacteraceae bacterium</name>
    <dbReference type="NCBI Taxonomy" id="1162706"/>
    <lineage>
        <taxon>Bacteria</taxon>
        <taxon>Bacillati</taxon>
        <taxon>Actinomycetota</taxon>
        <taxon>Thermoleophilia</taxon>
        <taxon>Solirubrobacterales</taxon>
        <taxon>Solirubrobacteraceae</taxon>
        <taxon>environmental samples</taxon>
    </lineage>
</organism>
<dbReference type="PANTHER" id="PTHR30244:SF34">
    <property type="entry name" value="DTDP-4-AMINO-4,6-DIDEOXYGALACTOSE TRANSAMINASE"/>
    <property type="match status" value="1"/>
</dbReference>
<dbReference type="PANTHER" id="PTHR30244">
    <property type="entry name" value="TRANSAMINASE"/>
    <property type="match status" value="1"/>
</dbReference>
<dbReference type="InterPro" id="IPR015424">
    <property type="entry name" value="PyrdxlP-dep_Trfase"/>
</dbReference>
<dbReference type="InterPro" id="IPR015421">
    <property type="entry name" value="PyrdxlP-dep_Trfase_major"/>
</dbReference>
<dbReference type="EMBL" id="CADCVQ010000081">
    <property type="protein sequence ID" value="CAA9501186.1"/>
    <property type="molecule type" value="Genomic_DNA"/>
</dbReference>
<feature type="non-terminal residue" evidence="3">
    <location>
        <position position="287"/>
    </location>
</feature>
<dbReference type="GO" id="GO:0008483">
    <property type="term" value="F:transaminase activity"/>
    <property type="evidence" value="ECO:0007669"/>
    <property type="project" value="TreeGrafter"/>
</dbReference>
<feature type="region of interest" description="Disordered" evidence="2">
    <location>
        <begin position="262"/>
        <end position="287"/>
    </location>
</feature>
<dbReference type="Pfam" id="PF01041">
    <property type="entry name" value="DegT_DnrJ_EryC1"/>
    <property type="match status" value="1"/>
</dbReference>
<dbReference type="Gene3D" id="3.40.640.10">
    <property type="entry name" value="Type I PLP-dependent aspartate aminotransferase-like (Major domain)"/>
    <property type="match status" value="1"/>
</dbReference>
<dbReference type="SUPFAM" id="SSF53383">
    <property type="entry name" value="PLP-dependent transferases"/>
    <property type="match status" value="1"/>
</dbReference>
<reference evidence="3" key="1">
    <citation type="submission" date="2020-02" db="EMBL/GenBank/DDBJ databases">
        <authorList>
            <person name="Meier V. D."/>
        </authorList>
    </citation>
    <scope>NUCLEOTIDE SEQUENCE</scope>
    <source>
        <strain evidence="3">AVDCRST_MAG67</strain>
    </source>
</reference>
<protein>
    <recommendedName>
        <fullName evidence="4">Aminotransferase, DegT/DnrJ/EryC1/StrS family</fullName>
    </recommendedName>
</protein>
<sequence>MPASVPQAKARAAPLQRRPAVLGGTTTLRDCLVALRLLGSGRLVHGPALVEYERAFADAIGCRHASSFASGRVGLHGLLRALDVSAGDEVLVPVPTHIVVANAVRYTGATPVYVDCHPDTCGMDLVDAEAKVSPRTKALILQHTFGFPADVERALALGRRAGVAIVEDCVHALGATHDGRPLGSFGIAGVFSTEETKTISTTMGGMVVTNDDGIAGRLAGYQEQCAAPPTQLAARYLLKFLMLHLLTEPHIHRHVRDQYIRMGRRSPAPRATADEEMRGDKPPHYDQ</sequence>
<dbReference type="GO" id="GO:0030170">
    <property type="term" value="F:pyridoxal phosphate binding"/>
    <property type="evidence" value="ECO:0007669"/>
    <property type="project" value="TreeGrafter"/>
</dbReference>
<accession>A0A6J4SKN0</accession>
<dbReference type="AlphaFoldDB" id="A0A6J4SKN0"/>
<evidence type="ECO:0000256" key="2">
    <source>
        <dbReference type="SAM" id="MobiDB-lite"/>
    </source>
</evidence>
<dbReference type="GO" id="GO:0000271">
    <property type="term" value="P:polysaccharide biosynthetic process"/>
    <property type="evidence" value="ECO:0007669"/>
    <property type="project" value="TreeGrafter"/>
</dbReference>
<dbReference type="InterPro" id="IPR000653">
    <property type="entry name" value="DegT/StrS_aminotransferase"/>
</dbReference>
<evidence type="ECO:0000256" key="1">
    <source>
        <dbReference type="ARBA" id="ARBA00001933"/>
    </source>
</evidence>
<proteinExistence type="predicted"/>
<name>A0A6J4SKN0_9ACTN</name>
<feature type="compositionally biased region" description="Basic and acidic residues" evidence="2">
    <location>
        <begin position="272"/>
        <end position="287"/>
    </location>
</feature>
<evidence type="ECO:0000313" key="3">
    <source>
        <dbReference type="EMBL" id="CAA9501186.1"/>
    </source>
</evidence>